<sequence length="188" mass="21830">MTRIEVELLGALFLIYAYECVHWIGPEAEAFTRASASEWKRHQRGPLSFTLLNKTPLLVDPFLLLPGYIQRQSPLPLRAPERALQRVSKRLNALWLLEMQCRIQAMLLLLFLPWVIWSQRLTTIWPSLTIALVTSHLLMMVSFLFALRRYPWSRRLSIAAPFFLNPLGATRLLEVVSQVSFEEEIERG</sequence>
<gene>
    <name evidence="2" type="ordered locus">AciX8_4448</name>
</gene>
<dbReference type="AlphaFoldDB" id="G8NU86"/>
<evidence type="ECO:0000256" key="1">
    <source>
        <dbReference type="SAM" id="Phobius"/>
    </source>
</evidence>
<evidence type="ECO:0000313" key="2">
    <source>
        <dbReference type="EMBL" id="AEU38721.1"/>
    </source>
</evidence>
<protein>
    <submittedName>
        <fullName evidence="2">Uncharacterized protein</fullName>
    </submittedName>
</protein>
<keyword evidence="3" id="KW-1185">Reference proteome</keyword>
<feature type="transmembrane region" description="Helical" evidence="1">
    <location>
        <begin position="94"/>
        <end position="117"/>
    </location>
</feature>
<name>G8NU86_GRAMM</name>
<proteinExistence type="predicted"/>
<keyword evidence="1" id="KW-0812">Transmembrane</keyword>
<dbReference type="HOGENOM" id="CLU_1439230_0_0_0"/>
<dbReference type="STRING" id="682795.AciX8_4448"/>
<keyword evidence="1" id="KW-1133">Transmembrane helix</keyword>
<dbReference type="Proteomes" id="UP000007113">
    <property type="component" value="Chromosome"/>
</dbReference>
<feature type="transmembrane region" description="Helical" evidence="1">
    <location>
        <begin position="123"/>
        <end position="147"/>
    </location>
</feature>
<dbReference type="RefSeq" id="WP_014267592.1">
    <property type="nucleotide sequence ID" value="NC_016631.1"/>
</dbReference>
<reference evidence="2 3" key="1">
    <citation type="submission" date="2011-11" db="EMBL/GenBank/DDBJ databases">
        <title>Complete sequence of Granulicella mallensis MP5ACTX8.</title>
        <authorList>
            <consortium name="US DOE Joint Genome Institute"/>
            <person name="Lucas S."/>
            <person name="Copeland A."/>
            <person name="Lapidus A."/>
            <person name="Cheng J.-F."/>
            <person name="Goodwin L."/>
            <person name="Pitluck S."/>
            <person name="Peters L."/>
            <person name="Lu M."/>
            <person name="Detter J.C."/>
            <person name="Han C."/>
            <person name="Tapia R."/>
            <person name="Land M."/>
            <person name="Hauser L."/>
            <person name="Kyrpides N."/>
            <person name="Ivanova N."/>
            <person name="Mikhailova N."/>
            <person name="Pagani I."/>
            <person name="Rawat S."/>
            <person name="Mannisto M."/>
            <person name="Haggblom M."/>
            <person name="Woyke T."/>
        </authorList>
    </citation>
    <scope>NUCLEOTIDE SEQUENCE [LARGE SCALE GENOMIC DNA]</scope>
    <source>
        <strain evidence="3">ATCC BAA-1857 / DSM 23137 / MP5ACTX8</strain>
    </source>
</reference>
<dbReference type="KEGG" id="gma:AciX8_4448"/>
<evidence type="ECO:0000313" key="3">
    <source>
        <dbReference type="Proteomes" id="UP000007113"/>
    </source>
</evidence>
<keyword evidence="1" id="KW-0472">Membrane</keyword>
<dbReference type="EMBL" id="CP003130">
    <property type="protein sequence ID" value="AEU38721.1"/>
    <property type="molecule type" value="Genomic_DNA"/>
</dbReference>
<accession>G8NU86</accession>
<organism evidence="2 3">
    <name type="scientific">Granulicella mallensis (strain ATCC BAA-1857 / DSM 23137 / MP5ACTX8)</name>
    <dbReference type="NCBI Taxonomy" id="682795"/>
    <lineage>
        <taxon>Bacteria</taxon>
        <taxon>Pseudomonadati</taxon>
        <taxon>Acidobacteriota</taxon>
        <taxon>Terriglobia</taxon>
        <taxon>Terriglobales</taxon>
        <taxon>Acidobacteriaceae</taxon>
        <taxon>Granulicella</taxon>
    </lineage>
</organism>